<gene>
    <name evidence="3" type="ORF">FSARC_5748</name>
</gene>
<organism evidence="3 4">
    <name type="scientific">Fusarium sarcochroum</name>
    <dbReference type="NCBI Taxonomy" id="1208366"/>
    <lineage>
        <taxon>Eukaryota</taxon>
        <taxon>Fungi</taxon>
        <taxon>Dikarya</taxon>
        <taxon>Ascomycota</taxon>
        <taxon>Pezizomycotina</taxon>
        <taxon>Sordariomycetes</taxon>
        <taxon>Hypocreomycetidae</taxon>
        <taxon>Hypocreales</taxon>
        <taxon>Nectriaceae</taxon>
        <taxon>Fusarium</taxon>
        <taxon>Fusarium lateritium species complex</taxon>
    </lineage>
</organism>
<comment type="caution">
    <text evidence="3">The sequence shown here is derived from an EMBL/GenBank/DDBJ whole genome shotgun (WGS) entry which is preliminary data.</text>
</comment>
<reference evidence="3" key="1">
    <citation type="journal article" date="2020" name="BMC Genomics">
        <title>Correction to: Identification and distribution of gene clusters required for synthesis of sphingolipid metabolism inhibitors in diverse species of the filamentous fungus Fusarium.</title>
        <authorList>
            <person name="Kim H.S."/>
            <person name="Lohmar J.M."/>
            <person name="Busman M."/>
            <person name="Brown D.W."/>
            <person name="Naumann T.A."/>
            <person name="Divon H.H."/>
            <person name="Lysoe E."/>
            <person name="Uhlig S."/>
            <person name="Proctor R.H."/>
        </authorList>
    </citation>
    <scope>NUCLEOTIDE SEQUENCE</scope>
    <source>
        <strain evidence="3">NRRL 20472</strain>
    </source>
</reference>
<dbReference type="OrthoDB" id="5104725at2759"/>
<evidence type="ECO:0000256" key="2">
    <source>
        <dbReference type="SAM" id="MobiDB-lite"/>
    </source>
</evidence>
<evidence type="ECO:0000256" key="1">
    <source>
        <dbReference type="SAM" id="Coils"/>
    </source>
</evidence>
<keyword evidence="4" id="KW-1185">Reference proteome</keyword>
<sequence>MSSQSEQASSLEAIKKQEIPGMNTAVYAASMDHCKLLDEFGRKNYILGVEAGASHAQKESDAQIASSVQQSEDVIAALTARNDELERQANQVSLNIALVIHARDRLDSARNQLIEIASAQGVPSSASAKIRHLASKLETVRDECTNAMDSDDQPIELPTPKRRKEPQGRRDGPVKRERRDAD</sequence>
<dbReference type="EMBL" id="JABEXW010000282">
    <property type="protein sequence ID" value="KAF4966584.1"/>
    <property type="molecule type" value="Genomic_DNA"/>
</dbReference>
<dbReference type="Proteomes" id="UP000622797">
    <property type="component" value="Unassembled WGS sequence"/>
</dbReference>
<keyword evidence="1" id="KW-0175">Coiled coil</keyword>
<name>A0A8H4TYZ2_9HYPO</name>
<evidence type="ECO:0000313" key="4">
    <source>
        <dbReference type="Proteomes" id="UP000622797"/>
    </source>
</evidence>
<feature type="region of interest" description="Disordered" evidence="2">
    <location>
        <begin position="144"/>
        <end position="182"/>
    </location>
</feature>
<dbReference type="AlphaFoldDB" id="A0A8H4TYZ2"/>
<feature type="compositionally biased region" description="Basic and acidic residues" evidence="2">
    <location>
        <begin position="165"/>
        <end position="182"/>
    </location>
</feature>
<proteinExistence type="predicted"/>
<protein>
    <submittedName>
        <fullName evidence="3">Uncharacterized protein</fullName>
    </submittedName>
</protein>
<evidence type="ECO:0000313" key="3">
    <source>
        <dbReference type="EMBL" id="KAF4966584.1"/>
    </source>
</evidence>
<accession>A0A8H4TYZ2</accession>
<reference evidence="3" key="2">
    <citation type="submission" date="2020-05" db="EMBL/GenBank/DDBJ databases">
        <authorList>
            <person name="Kim H.-S."/>
            <person name="Proctor R.H."/>
            <person name="Brown D.W."/>
        </authorList>
    </citation>
    <scope>NUCLEOTIDE SEQUENCE</scope>
    <source>
        <strain evidence="3">NRRL 20472</strain>
    </source>
</reference>
<feature type="coiled-coil region" evidence="1">
    <location>
        <begin position="68"/>
        <end position="95"/>
    </location>
</feature>